<feature type="domain" description="Asparagine synthetase" evidence="1">
    <location>
        <begin position="26"/>
        <end position="313"/>
    </location>
</feature>
<dbReference type="SUPFAM" id="SSF52402">
    <property type="entry name" value="Adenine nucleotide alpha hydrolases-like"/>
    <property type="match status" value="1"/>
</dbReference>
<protein>
    <recommendedName>
        <fullName evidence="1">Asparagine synthetase domain-containing protein</fullName>
    </recommendedName>
</protein>
<dbReference type="GO" id="GO:0004066">
    <property type="term" value="F:asparagine synthase (glutamine-hydrolyzing) activity"/>
    <property type="evidence" value="ECO:0007669"/>
    <property type="project" value="InterPro"/>
</dbReference>
<dbReference type="InterPro" id="IPR014729">
    <property type="entry name" value="Rossmann-like_a/b/a_fold"/>
</dbReference>
<feature type="non-terminal residue" evidence="2">
    <location>
        <position position="1"/>
    </location>
</feature>
<dbReference type="InterPro" id="IPR001962">
    <property type="entry name" value="Asn_synthase"/>
</dbReference>
<evidence type="ECO:0000313" key="2">
    <source>
        <dbReference type="EMBL" id="CAA9322498.1"/>
    </source>
</evidence>
<evidence type="ECO:0000259" key="1">
    <source>
        <dbReference type="Pfam" id="PF00733"/>
    </source>
</evidence>
<organism evidence="2">
    <name type="scientific">uncultured Gemmatimonadaceae bacterium</name>
    <dbReference type="NCBI Taxonomy" id="246130"/>
    <lineage>
        <taxon>Bacteria</taxon>
        <taxon>Pseudomonadati</taxon>
        <taxon>Gemmatimonadota</taxon>
        <taxon>Gemmatimonadia</taxon>
        <taxon>Gemmatimonadales</taxon>
        <taxon>Gemmatimonadaceae</taxon>
        <taxon>environmental samples</taxon>
    </lineage>
</organism>
<gene>
    <name evidence="2" type="ORF">AVDCRST_MAG40-1529</name>
</gene>
<reference evidence="2" key="1">
    <citation type="submission" date="2020-02" db="EMBL/GenBank/DDBJ databases">
        <authorList>
            <person name="Meier V. D."/>
        </authorList>
    </citation>
    <scope>NUCLEOTIDE SEQUENCE</scope>
    <source>
        <strain evidence="2">AVDCRST_MAG40</strain>
    </source>
</reference>
<dbReference type="Pfam" id="PF00733">
    <property type="entry name" value="Asn_synthase"/>
    <property type="match status" value="1"/>
</dbReference>
<dbReference type="AlphaFoldDB" id="A0A6J4L582"/>
<dbReference type="Gene3D" id="3.40.50.620">
    <property type="entry name" value="HUPs"/>
    <property type="match status" value="1"/>
</dbReference>
<accession>A0A6J4L582</accession>
<sequence>FWRVEPHWVDILDAPLFPTLAERAPVEDEPFVHPYAAFNVALARAARASGARVMFTGLGGDHLFHVELSYLADLLRRGRLGSFARELRAQPARNAELFREFVVRPLLGPGARAVVGRLRGAHPRGYLEPVIPDWIRPDFAERAGLREREASLVARRPGEDAAAYEKRWMLTHPFFARTIGATRQIALDSGLEQRAPLYDSRVVTFAAARPRAERHAGRETKRLLRAAVRGLLPDAVLAPRAHKTGTMGDYFGRAIQTEFPKIASELFRAPLLAELGIVDAKRLWQAGARVERNVPESSVAELVFTLEVELWLRARAATPSHSIRPQAAGVQ</sequence>
<name>A0A6J4L582_9BACT</name>
<proteinExistence type="predicted"/>
<dbReference type="EMBL" id="CADCTX010000481">
    <property type="protein sequence ID" value="CAA9322498.1"/>
    <property type="molecule type" value="Genomic_DNA"/>
</dbReference>
<dbReference type="GO" id="GO:0006529">
    <property type="term" value="P:asparagine biosynthetic process"/>
    <property type="evidence" value="ECO:0007669"/>
    <property type="project" value="InterPro"/>
</dbReference>